<evidence type="ECO:0000259" key="2">
    <source>
        <dbReference type="Pfam" id="PF00005"/>
    </source>
</evidence>
<dbReference type="RefSeq" id="WP_149850416.1">
    <property type="nucleotide sequence ID" value="NZ_VUOB01000027.1"/>
</dbReference>
<dbReference type="SUPFAM" id="SSF52540">
    <property type="entry name" value="P-loop containing nucleoside triphosphate hydrolases"/>
    <property type="match status" value="1"/>
</dbReference>
<comment type="caution">
    <text evidence="3">The sequence shown here is derived from an EMBL/GenBank/DDBJ whole genome shotgun (WGS) entry which is preliminary data.</text>
</comment>
<dbReference type="Gene3D" id="3.40.50.300">
    <property type="entry name" value="P-loop containing nucleotide triphosphate hydrolases"/>
    <property type="match status" value="1"/>
</dbReference>
<protein>
    <submittedName>
        <fullName evidence="3">ATP-binding cassette domain-containing protein</fullName>
    </submittedName>
</protein>
<dbReference type="OrthoDB" id="3775353at2"/>
<dbReference type="AlphaFoldDB" id="A0A5B2XFD4"/>
<keyword evidence="4" id="KW-1185">Reference proteome</keyword>
<evidence type="ECO:0000256" key="1">
    <source>
        <dbReference type="SAM" id="MobiDB-lite"/>
    </source>
</evidence>
<dbReference type="Pfam" id="PF00005">
    <property type="entry name" value="ABC_tran"/>
    <property type="match status" value="1"/>
</dbReference>
<reference evidence="3 4" key="1">
    <citation type="submission" date="2019-09" db="EMBL/GenBank/DDBJ databases">
        <title>Goodfellowia gen. nov., a new genus of the Pseudonocardineae related to Actinoalloteichus, containing Goodfellowia coeruleoviolacea gen. nov., comb. nov. gen. nov., comb. nov.</title>
        <authorList>
            <person name="Labeda D."/>
        </authorList>
    </citation>
    <scope>NUCLEOTIDE SEQUENCE [LARGE SCALE GENOMIC DNA]</scope>
    <source>
        <strain evidence="3 4">AN110305</strain>
    </source>
</reference>
<name>A0A5B2XFD4_9PSEU</name>
<keyword evidence="3" id="KW-0067">ATP-binding</keyword>
<organism evidence="3 4">
    <name type="scientific">Solihabitans fulvus</name>
    <dbReference type="NCBI Taxonomy" id="1892852"/>
    <lineage>
        <taxon>Bacteria</taxon>
        <taxon>Bacillati</taxon>
        <taxon>Actinomycetota</taxon>
        <taxon>Actinomycetes</taxon>
        <taxon>Pseudonocardiales</taxon>
        <taxon>Pseudonocardiaceae</taxon>
        <taxon>Solihabitans</taxon>
    </lineage>
</organism>
<dbReference type="GO" id="GO:0016887">
    <property type="term" value="F:ATP hydrolysis activity"/>
    <property type="evidence" value="ECO:0007669"/>
    <property type="project" value="InterPro"/>
</dbReference>
<evidence type="ECO:0000313" key="4">
    <source>
        <dbReference type="Proteomes" id="UP000323454"/>
    </source>
</evidence>
<dbReference type="InterPro" id="IPR027417">
    <property type="entry name" value="P-loop_NTPase"/>
</dbReference>
<dbReference type="EMBL" id="VUOB01000027">
    <property type="protein sequence ID" value="KAA2261621.1"/>
    <property type="molecule type" value="Genomic_DNA"/>
</dbReference>
<feature type="region of interest" description="Disordered" evidence="1">
    <location>
        <begin position="1"/>
        <end position="20"/>
    </location>
</feature>
<reference evidence="3 4" key="2">
    <citation type="submission" date="2019-09" db="EMBL/GenBank/DDBJ databases">
        <authorList>
            <person name="Jin C."/>
        </authorList>
    </citation>
    <scope>NUCLEOTIDE SEQUENCE [LARGE SCALE GENOMIC DNA]</scope>
    <source>
        <strain evidence="3 4">AN110305</strain>
    </source>
</reference>
<accession>A0A5B2XFD4</accession>
<feature type="domain" description="ABC transporter" evidence="2">
    <location>
        <begin position="19"/>
        <end position="106"/>
    </location>
</feature>
<gene>
    <name evidence="3" type="ORF">F0L68_16220</name>
</gene>
<evidence type="ECO:0000313" key="3">
    <source>
        <dbReference type="EMBL" id="KAA2261621.1"/>
    </source>
</evidence>
<dbReference type="InterPro" id="IPR003439">
    <property type="entry name" value="ABC_transporter-like_ATP-bd"/>
</dbReference>
<dbReference type="GO" id="GO:0005524">
    <property type="term" value="F:ATP binding"/>
    <property type="evidence" value="ECO:0007669"/>
    <property type="project" value="UniProtKB-KW"/>
</dbReference>
<sequence length="222" mass="23847">MEIHAQRVGVAGPHGPLLRPTSLRVRQGELALVAGEPGTGHTTLALVLSGRMRPSTGMVLLDGRTAEAELRRQTVVVDAPEVTEPEEALKLADVVGEELAMAGRPAGRKAVADWLTEQGADQLASARFENVPPQVRTEVQLALAALRTDARALLLVLPDRHHEDPHPWWEAARRHVTPDRAVVVLCSTSSARLLGVPAARLGQDEQPTPIGIAATQEFQETP</sequence>
<keyword evidence="3" id="KW-0547">Nucleotide-binding</keyword>
<proteinExistence type="predicted"/>
<dbReference type="Proteomes" id="UP000323454">
    <property type="component" value="Unassembled WGS sequence"/>
</dbReference>